<feature type="region of interest" description="Disordered" evidence="1">
    <location>
        <begin position="1"/>
        <end position="29"/>
    </location>
</feature>
<dbReference type="AlphaFoldDB" id="A0AAV2ZHS0"/>
<accession>A0AAV2ZHS0</accession>
<reference evidence="2" key="2">
    <citation type="journal article" date="2023" name="Microbiol Resour">
        <title>Decontamination and Annotation of the Draft Genome Sequence of the Oomycete Lagenidium giganteum ARSEF 373.</title>
        <authorList>
            <person name="Morgan W.R."/>
            <person name="Tartar A."/>
        </authorList>
    </citation>
    <scope>NUCLEOTIDE SEQUENCE</scope>
    <source>
        <strain evidence="2">ARSEF 373</strain>
    </source>
</reference>
<proteinExistence type="predicted"/>
<gene>
    <name evidence="2" type="ORF">N0F65_002100</name>
</gene>
<protein>
    <recommendedName>
        <fullName evidence="4">Tetratricopeptide repeat protein</fullName>
    </recommendedName>
</protein>
<dbReference type="EMBL" id="DAKRPA010000009">
    <property type="protein sequence ID" value="DBA04338.1"/>
    <property type="molecule type" value="Genomic_DNA"/>
</dbReference>
<comment type="caution">
    <text evidence="2">The sequence shown here is derived from an EMBL/GenBank/DDBJ whole genome shotgun (WGS) entry which is preliminary data.</text>
</comment>
<evidence type="ECO:0000313" key="2">
    <source>
        <dbReference type="EMBL" id="DBA04338.1"/>
    </source>
</evidence>
<dbReference type="SMART" id="SM00028">
    <property type="entry name" value="TPR"/>
    <property type="match status" value="2"/>
</dbReference>
<organism evidence="2 3">
    <name type="scientific">Lagenidium giganteum</name>
    <dbReference type="NCBI Taxonomy" id="4803"/>
    <lineage>
        <taxon>Eukaryota</taxon>
        <taxon>Sar</taxon>
        <taxon>Stramenopiles</taxon>
        <taxon>Oomycota</taxon>
        <taxon>Peronosporomycetes</taxon>
        <taxon>Pythiales</taxon>
        <taxon>Pythiaceae</taxon>
    </lineage>
</organism>
<dbReference type="Pfam" id="PF13424">
    <property type="entry name" value="TPR_12"/>
    <property type="match status" value="1"/>
</dbReference>
<dbReference type="InterPro" id="IPR011990">
    <property type="entry name" value="TPR-like_helical_dom_sf"/>
</dbReference>
<dbReference type="Proteomes" id="UP001146120">
    <property type="component" value="Unassembled WGS sequence"/>
</dbReference>
<dbReference type="Gene3D" id="1.25.40.10">
    <property type="entry name" value="Tetratricopeptide repeat domain"/>
    <property type="match status" value="1"/>
</dbReference>
<dbReference type="InterPro" id="IPR019734">
    <property type="entry name" value="TPR_rpt"/>
</dbReference>
<evidence type="ECO:0000256" key="1">
    <source>
        <dbReference type="SAM" id="MobiDB-lite"/>
    </source>
</evidence>
<reference evidence="2" key="1">
    <citation type="submission" date="2022-11" db="EMBL/GenBank/DDBJ databases">
        <authorList>
            <person name="Morgan W.R."/>
            <person name="Tartar A."/>
        </authorList>
    </citation>
    <scope>NUCLEOTIDE SEQUENCE</scope>
    <source>
        <strain evidence="2">ARSEF 373</strain>
    </source>
</reference>
<keyword evidence="3" id="KW-1185">Reference proteome</keyword>
<evidence type="ECO:0000313" key="3">
    <source>
        <dbReference type="Proteomes" id="UP001146120"/>
    </source>
</evidence>
<sequence>MQHSQSDVGVGRSAAIGSDTHRHNHDDLDTETELPACNRIISWGEDDISSFFLTEIDGKAAADQWQLASLIARGSYFLYAAAEFKHAVLCFSDALALTQVDLGTPNDPVALQALLNHHIGEAFKEEGLAKWALMMQKKALQLAQQAQDTKIAGRAHKAIGVLCLDMHQFDKARKYQQRALDAAIQTKDIDLEARVYANLGNIASAQGEFGHAIASHERDLKLSSSKALRSALGMARAHRNLALVYEKLGRRELHAHHDAQASVTDLQQHSRSAVGNVYLQLTYPNTKLADMVATSVQDLLRELATRGHVMLPQSSMPTASAQNPMQFDQVAQSNAY</sequence>
<name>A0AAV2ZHS0_9STRA</name>
<evidence type="ECO:0008006" key="4">
    <source>
        <dbReference type="Google" id="ProtNLM"/>
    </source>
</evidence>
<dbReference type="SUPFAM" id="SSF48452">
    <property type="entry name" value="TPR-like"/>
    <property type="match status" value="1"/>
</dbReference>
<dbReference type="PANTHER" id="PTHR10098">
    <property type="entry name" value="RAPSYN-RELATED"/>
    <property type="match status" value="1"/>
</dbReference>